<gene>
    <name evidence="6" type="ORF">IV57_GL000054</name>
</gene>
<evidence type="ECO:0000256" key="3">
    <source>
        <dbReference type="ARBA" id="ARBA00023125"/>
    </source>
</evidence>
<keyword evidence="2" id="KW-0805">Transcription regulation</keyword>
<dbReference type="FunFam" id="1.10.10.10:FF:000001">
    <property type="entry name" value="LysR family transcriptional regulator"/>
    <property type="match status" value="1"/>
</dbReference>
<keyword evidence="4" id="KW-0804">Transcription</keyword>
<dbReference type="OrthoDB" id="9803735at2"/>
<organism evidence="6 7">
    <name type="scientific">Companilactobacillus kimchiensis</name>
    <dbReference type="NCBI Taxonomy" id="993692"/>
    <lineage>
        <taxon>Bacteria</taxon>
        <taxon>Bacillati</taxon>
        <taxon>Bacillota</taxon>
        <taxon>Bacilli</taxon>
        <taxon>Lactobacillales</taxon>
        <taxon>Lactobacillaceae</taxon>
        <taxon>Companilactobacillus</taxon>
    </lineage>
</organism>
<comment type="caution">
    <text evidence="6">The sequence shown here is derived from an EMBL/GenBank/DDBJ whole genome shotgun (WGS) entry which is preliminary data.</text>
</comment>
<name>A0A0R2LMU3_9LACO</name>
<evidence type="ECO:0000259" key="5">
    <source>
        <dbReference type="PROSITE" id="PS50931"/>
    </source>
</evidence>
<dbReference type="InterPro" id="IPR005119">
    <property type="entry name" value="LysR_subst-bd"/>
</dbReference>
<evidence type="ECO:0000256" key="1">
    <source>
        <dbReference type="ARBA" id="ARBA00009437"/>
    </source>
</evidence>
<evidence type="ECO:0000256" key="2">
    <source>
        <dbReference type="ARBA" id="ARBA00023015"/>
    </source>
</evidence>
<dbReference type="Pfam" id="PF00126">
    <property type="entry name" value="HTH_1"/>
    <property type="match status" value="1"/>
</dbReference>
<dbReference type="GO" id="GO:0005829">
    <property type="term" value="C:cytosol"/>
    <property type="evidence" value="ECO:0007669"/>
    <property type="project" value="TreeGrafter"/>
</dbReference>
<dbReference type="GO" id="GO:0003700">
    <property type="term" value="F:DNA-binding transcription factor activity"/>
    <property type="evidence" value="ECO:0007669"/>
    <property type="project" value="InterPro"/>
</dbReference>
<protein>
    <recommendedName>
        <fullName evidence="5">HTH lysR-type domain-containing protein</fullName>
    </recommendedName>
</protein>
<dbReference type="Gene3D" id="1.10.10.10">
    <property type="entry name" value="Winged helix-like DNA-binding domain superfamily/Winged helix DNA-binding domain"/>
    <property type="match status" value="1"/>
</dbReference>
<dbReference type="CDD" id="cd05466">
    <property type="entry name" value="PBP2_LTTR_substrate"/>
    <property type="match status" value="1"/>
</dbReference>
<keyword evidence="3" id="KW-0238">DNA-binding</keyword>
<comment type="similarity">
    <text evidence="1">Belongs to the LysR transcriptional regulatory family.</text>
</comment>
<dbReference type="PROSITE" id="PS50931">
    <property type="entry name" value="HTH_LYSR"/>
    <property type="match status" value="1"/>
</dbReference>
<evidence type="ECO:0000313" key="6">
    <source>
        <dbReference type="EMBL" id="KRO00736.1"/>
    </source>
</evidence>
<keyword evidence="7" id="KW-1185">Reference proteome</keyword>
<dbReference type="EMBL" id="JQCF01000001">
    <property type="protein sequence ID" value="KRO00736.1"/>
    <property type="molecule type" value="Genomic_DNA"/>
</dbReference>
<dbReference type="SUPFAM" id="SSF46785">
    <property type="entry name" value="Winged helix' DNA-binding domain"/>
    <property type="match status" value="1"/>
</dbReference>
<dbReference type="AlphaFoldDB" id="A0A0R2LMU3"/>
<dbReference type="SUPFAM" id="SSF53850">
    <property type="entry name" value="Periplasmic binding protein-like II"/>
    <property type="match status" value="1"/>
</dbReference>
<dbReference type="PRINTS" id="PR00039">
    <property type="entry name" value="HTHLYSR"/>
</dbReference>
<evidence type="ECO:0000256" key="4">
    <source>
        <dbReference type="ARBA" id="ARBA00023163"/>
    </source>
</evidence>
<reference evidence="6 7" key="1">
    <citation type="journal article" date="2015" name="Genome Announc.">
        <title>Expanding the biotechnology potential of lactobacilli through comparative genomics of 213 strains and associated genera.</title>
        <authorList>
            <person name="Sun Z."/>
            <person name="Harris H.M."/>
            <person name="McCann A."/>
            <person name="Guo C."/>
            <person name="Argimon S."/>
            <person name="Zhang W."/>
            <person name="Yang X."/>
            <person name="Jeffery I.B."/>
            <person name="Cooney J.C."/>
            <person name="Kagawa T.F."/>
            <person name="Liu W."/>
            <person name="Song Y."/>
            <person name="Salvetti E."/>
            <person name="Wrobel A."/>
            <person name="Rasinkangas P."/>
            <person name="Parkhill J."/>
            <person name="Rea M.C."/>
            <person name="O'Sullivan O."/>
            <person name="Ritari J."/>
            <person name="Douillard F.P."/>
            <person name="Paul Ross R."/>
            <person name="Yang R."/>
            <person name="Briner A.E."/>
            <person name="Felis G.E."/>
            <person name="de Vos W.M."/>
            <person name="Barrangou R."/>
            <person name="Klaenhammer T.R."/>
            <person name="Caufield P.W."/>
            <person name="Cui Y."/>
            <person name="Zhang H."/>
            <person name="O'Toole P.W."/>
        </authorList>
    </citation>
    <scope>NUCLEOTIDE SEQUENCE [LARGE SCALE GENOMIC DNA]</scope>
    <source>
        <strain evidence="6 7">DSM 24716</strain>
    </source>
</reference>
<dbReference type="PANTHER" id="PTHR30419:SF8">
    <property type="entry name" value="NITROGEN ASSIMILATION TRANSCRIPTIONAL ACTIVATOR-RELATED"/>
    <property type="match status" value="1"/>
</dbReference>
<sequence length="314" mass="35193">MAKKEGTLMDLQQLQNFLIVAQEENITHAAEYLHITQPALSRQMQTLEKEFGKQLLIRENKKTTLTKDGVLLRKRANDIVNLVNKTSAEMSEDNSDLAGQILLGVSETDAIKYIGHCAKQLIDQHPKVSLKLLNGDNNSVLRMVNNGLVDIGLYFGEVDQNIFNQIKLPQVNRFGALMPKNHPLADKDVLTSTDLVDEPLILYQGSLDDGTLPEWFQRKTSELNIVATFGMYMSAKKLVESGLGIALIFDDLVDYQNDDLVCLPIEPALETNVNLIWKKYQVFSDSSQALLSLIKDHSIQKNIPSINKNSMTPN</sequence>
<dbReference type="InterPro" id="IPR000847">
    <property type="entry name" value="LysR_HTH_N"/>
</dbReference>
<dbReference type="PANTHER" id="PTHR30419">
    <property type="entry name" value="HTH-TYPE TRANSCRIPTIONAL REGULATOR YBHD"/>
    <property type="match status" value="1"/>
</dbReference>
<dbReference type="PATRIC" id="fig|993692.3.peg.54"/>
<dbReference type="Gene3D" id="3.40.190.290">
    <property type="match status" value="1"/>
</dbReference>
<dbReference type="InterPro" id="IPR036388">
    <property type="entry name" value="WH-like_DNA-bd_sf"/>
</dbReference>
<dbReference type="STRING" id="993692.IV57_GL000054"/>
<feature type="domain" description="HTH lysR-type" evidence="5">
    <location>
        <begin position="9"/>
        <end position="66"/>
    </location>
</feature>
<dbReference type="Proteomes" id="UP000051006">
    <property type="component" value="Unassembled WGS sequence"/>
</dbReference>
<dbReference type="InterPro" id="IPR050950">
    <property type="entry name" value="HTH-type_LysR_regulators"/>
</dbReference>
<proteinExistence type="inferred from homology"/>
<dbReference type="Pfam" id="PF03466">
    <property type="entry name" value="LysR_substrate"/>
    <property type="match status" value="1"/>
</dbReference>
<dbReference type="GO" id="GO:0003677">
    <property type="term" value="F:DNA binding"/>
    <property type="evidence" value="ECO:0007669"/>
    <property type="project" value="UniProtKB-KW"/>
</dbReference>
<evidence type="ECO:0000313" key="7">
    <source>
        <dbReference type="Proteomes" id="UP000051006"/>
    </source>
</evidence>
<dbReference type="InterPro" id="IPR036390">
    <property type="entry name" value="WH_DNA-bd_sf"/>
</dbReference>
<accession>A0A0R2LMU3</accession>